<comment type="caution">
    <text evidence="1">The sequence shown here is derived from an EMBL/GenBank/DDBJ whole genome shotgun (WGS) entry which is preliminary data.</text>
</comment>
<protein>
    <submittedName>
        <fullName evidence="1">Uncharacterized protein</fullName>
    </submittedName>
</protein>
<evidence type="ECO:0000313" key="1">
    <source>
        <dbReference type="EMBL" id="KAJ7758986.1"/>
    </source>
</evidence>
<dbReference type="EMBL" id="JARJLG010000053">
    <property type="protein sequence ID" value="KAJ7758986.1"/>
    <property type="molecule type" value="Genomic_DNA"/>
</dbReference>
<keyword evidence="2" id="KW-1185">Reference proteome</keyword>
<sequence>MTELSFRIGPTARSPVSEFPLDSQRASDTLPLLSPPTILPQEVNAIVGILDDTDQGGSDVRNLHQHIRVGPPDTFRVPACSPSRPSPLCRHSRSRWNSTAQWVFDTIAAILHSKHKFVSEPCPFEAITITYLPAWTYTPLRHVFSEADGAFTPGPLPASALETPLDSTAGIVDTAHPHCPDAFTKYQKATGAETASIRCLIKVAATQYTALENLDFIEPERPDLLPRTFHLRTAHDHRPYSFAG</sequence>
<proteinExistence type="predicted"/>
<evidence type="ECO:0000313" key="2">
    <source>
        <dbReference type="Proteomes" id="UP001215280"/>
    </source>
</evidence>
<accession>A0AAD7NFS7</accession>
<organism evidence="1 2">
    <name type="scientific">Mycena maculata</name>
    <dbReference type="NCBI Taxonomy" id="230809"/>
    <lineage>
        <taxon>Eukaryota</taxon>
        <taxon>Fungi</taxon>
        <taxon>Dikarya</taxon>
        <taxon>Basidiomycota</taxon>
        <taxon>Agaricomycotina</taxon>
        <taxon>Agaricomycetes</taxon>
        <taxon>Agaricomycetidae</taxon>
        <taxon>Agaricales</taxon>
        <taxon>Marasmiineae</taxon>
        <taxon>Mycenaceae</taxon>
        <taxon>Mycena</taxon>
    </lineage>
</organism>
<dbReference type="AlphaFoldDB" id="A0AAD7NFS7"/>
<name>A0AAD7NFS7_9AGAR</name>
<dbReference type="Proteomes" id="UP001215280">
    <property type="component" value="Unassembled WGS sequence"/>
</dbReference>
<reference evidence="1" key="1">
    <citation type="submission" date="2023-03" db="EMBL/GenBank/DDBJ databases">
        <title>Massive genome expansion in bonnet fungi (Mycena s.s.) driven by repeated elements and novel gene families across ecological guilds.</title>
        <authorList>
            <consortium name="Lawrence Berkeley National Laboratory"/>
            <person name="Harder C.B."/>
            <person name="Miyauchi S."/>
            <person name="Viragh M."/>
            <person name="Kuo A."/>
            <person name="Thoen E."/>
            <person name="Andreopoulos B."/>
            <person name="Lu D."/>
            <person name="Skrede I."/>
            <person name="Drula E."/>
            <person name="Henrissat B."/>
            <person name="Morin E."/>
            <person name="Kohler A."/>
            <person name="Barry K."/>
            <person name="LaButti K."/>
            <person name="Morin E."/>
            <person name="Salamov A."/>
            <person name="Lipzen A."/>
            <person name="Mereny Z."/>
            <person name="Hegedus B."/>
            <person name="Baldrian P."/>
            <person name="Stursova M."/>
            <person name="Weitz H."/>
            <person name="Taylor A."/>
            <person name="Grigoriev I.V."/>
            <person name="Nagy L.G."/>
            <person name="Martin F."/>
            <person name="Kauserud H."/>
        </authorList>
    </citation>
    <scope>NUCLEOTIDE SEQUENCE</scope>
    <source>
        <strain evidence="1">CBHHK188m</strain>
    </source>
</reference>
<gene>
    <name evidence="1" type="ORF">DFH07DRAFT_958131</name>
</gene>